<evidence type="ECO:0000313" key="3">
    <source>
        <dbReference type="Proteomes" id="UP000003163"/>
    </source>
</evidence>
<evidence type="ECO:0000313" key="2">
    <source>
        <dbReference type="EMBL" id="EJW04751.1"/>
    </source>
</evidence>
<organism evidence="2 3">
    <name type="scientific">Edhazardia aedis (strain USNM 41457)</name>
    <name type="common">Microsporidian parasite</name>
    <dbReference type="NCBI Taxonomy" id="1003232"/>
    <lineage>
        <taxon>Eukaryota</taxon>
        <taxon>Fungi</taxon>
        <taxon>Fungi incertae sedis</taxon>
        <taxon>Microsporidia</taxon>
        <taxon>Edhazardia</taxon>
    </lineage>
</organism>
<name>J9DAH8_EDHAE</name>
<dbReference type="HOGENOM" id="CLU_470109_0_0_1"/>
<gene>
    <name evidence="2" type="ORF">EDEG_01041</name>
</gene>
<protein>
    <submittedName>
        <fullName evidence="2">Uncharacterized protein</fullName>
    </submittedName>
</protein>
<keyword evidence="1" id="KW-0732">Signal</keyword>
<feature type="chain" id="PRO_5003821960" evidence="1">
    <location>
        <begin position="25"/>
        <end position="580"/>
    </location>
</feature>
<dbReference type="EMBL" id="AFBI03000014">
    <property type="protein sequence ID" value="EJW04751.1"/>
    <property type="molecule type" value="Genomic_DNA"/>
</dbReference>
<evidence type="ECO:0000256" key="1">
    <source>
        <dbReference type="SAM" id="SignalP"/>
    </source>
</evidence>
<comment type="caution">
    <text evidence="2">The sequence shown here is derived from an EMBL/GenBank/DDBJ whole genome shotgun (WGS) entry which is preliminary data.</text>
</comment>
<proteinExistence type="predicted"/>
<accession>J9DAH8</accession>
<sequence>MFFFSWLQLFNMFLVLNLTQNSSRQSIEVEEKFHNECANDIADKSKKRKISMQKKSTALKNTKKIPNSSINPMYKTNTDNLPECSTRTNPRDNFLSENRNVSVQRTFQIGPIKKNQKSANLLLNKELSVKSFDEIKKKLITALAYYKYNFCELLEILSTKYYENIFGSTLKVQITCNAADYLYFVIHSYFEQINISPLDLQKILESIKHQLSNLNWYIHFYLATFNPGYHILRIRMIADKKDFYIYKLKSLESSILQYLSDSDLSIDLAQTENIFKSFSFVEYLYGYLELYLKNYNLDEYQKLLIVYIEFVNSFYLNLSNLNASTSDKTKTQQYLIFATEKMNLAFQTHMSNLTECDEKQNLYYALESCNKQLENLFHYSVFTDPILGVQTRALKNSYPVNDSKVVFYILHDFKIHLESWSNWRVKEIYHLNHEKKTIAYKLSRVFNVFLSYLYGFKTNFNDETNLEILNAKKHCFNAFYNFYSYTNSFLAFYLFSEIRIDYLVLLEKLKVVTYSLRSSVQSIFDYVIKLNVGDFRKEQQDIIKLMEEIQAPLLNYLVSIVFLTKKVNENVSVERENNVK</sequence>
<reference evidence="3" key="2">
    <citation type="submission" date="2015-07" db="EMBL/GenBank/DDBJ databases">
        <title>Contrasting host-pathogen interactions and genome evolution in two generalist and specialist microsporidian pathogens of mosquitoes.</title>
        <authorList>
            <consortium name="The Broad Institute Genomics Platform"/>
            <consortium name="The Broad Institute Genome Sequencing Center for Infectious Disease"/>
            <person name="Cuomo C.A."/>
            <person name="Sanscrainte N.D."/>
            <person name="Goldberg J.M."/>
            <person name="Heiman D."/>
            <person name="Young S."/>
            <person name="Zeng Q."/>
            <person name="Becnel J.J."/>
            <person name="Birren B.W."/>
        </authorList>
    </citation>
    <scope>NUCLEOTIDE SEQUENCE [LARGE SCALE GENOMIC DNA]</scope>
    <source>
        <strain evidence="3">USNM 41457</strain>
    </source>
</reference>
<keyword evidence="3" id="KW-1185">Reference proteome</keyword>
<reference evidence="2 3" key="1">
    <citation type="submission" date="2011-08" db="EMBL/GenBank/DDBJ databases">
        <authorList>
            <person name="Liu Z.J."/>
            <person name="Shi F.L."/>
            <person name="Lu J.Q."/>
            <person name="Li M."/>
            <person name="Wang Z.L."/>
        </authorList>
    </citation>
    <scope>NUCLEOTIDE SEQUENCE [LARGE SCALE GENOMIC DNA]</scope>
    <source>
        <strain evidence="2 3">USNM 41457</strain>
    </source>
</reference>
<dbReference type="AlphaFoldDB" id="J9DAH8"/>
<dbReference type="Proteomes" id="UP000003163">
    <property type="component" value="Unassembled WGS sequence"/>
</dbReference>
<feature type="signal peptide" evidence="1">
    <location>
        <begin position="1"/>
        <end position="24"/>
    </location>
</feature>
<dbReference type="VEuPathDB" id="MicrosporidiaDB:EDEG_01041"/>
<dbReference type="InParanoid" id="J9DAH8"/>